<dbReference type="EMBL" id="CM001882">
    <property type="protein sequence ID" value="EOY03356.1"/>
    <property type="molecule type" value="Genomic_DNA"/>
</dbReference>
<proteinExistence type="inferred from homology"/>
<name>A0A061EEJ1_THECC</name>
<dbReference type="HOGENOM" id="CLU_009313_4_2_1"/>
<feature type="transmembrane region" description="Helical" evidence="6">
    <location>
        <begin position="186"/>
        <end position="205"/>
    </location>
</feature>
<dbReference type="Proteomes" id="UP000026915">
    <property type="component" value="Chromosome 4"/>
</dbReference>
<dbReference type="InterPro" id="IPR000109">
    <property type="entry name" value="POT_fam"/>
</dbReference>
<comment type="similarity">
    <text evidence="2">Belongs to the major facilitator superfamily. Proton-dependent oligopeptide transporter (POT/PTR) (TC 2.A.17) family.</text>
</comment>
<dbReference type="CDD" id="cd17416">
    <property type="entry name" value="MFS_NPF1_2"/>
    <property type="match status" value="1"/>
</dbReference>
<dbReference type="InterPro" id="IPR036259">
    <property type="entry name" value="MFS_trans_sf"/>
</dbReference>
<feature type="transmembrane region" description="Helical" evidence="6">
    <location>
        <begin position="546"/>
        <end position="564"/>
    </location>
</feature>
<feature type="transmembrane region" description="Helical" evidence="6">
    <location>
        <begin position="503"/>
        <end position="526"/>
    </location>
</feature>
<feature type="transmembrane region" description="Helical" evidence="6">
    <location>
        <begin position="137"/>
        <end position="157"/>
    </location>
</feature>
<dbReference type="PANTHER" id="PTHR11654">
    <property type="entry name" value="OLIGOPEPTIDE TRANSPORTER-RELATED"/>
    <property type="match status" value="1"/>
</dbReference>
<dbReference type="InParanoid" id="A0A061EEJ1"/>
<keyword evidence="5 6" id="KW-0472">Membrane</keyword>
<dbReference type="eggNOG" id="KOG1237">
    <property type="taxonomic scope" value="Eukaryota"/>
</dbReference>
<evidence type="ECO:0000256" key="4">
    <source>
        <dbReference type="ARBA" id="ARBA00022989"/>
    </source>
</evidence>
<evidence type="ECO:0000256" key="6">
    <source>
        <dbReference type="SAM" id="Phobius"/>
    </source>
</evidence>
<reference evidence="7 8" key="1">
    <citation type="journal article" date="2013" name="Genome Biol.">
        <title>The genome sequence of the most widely cultivated cacao type and its use to identify candidate genes regulating pod color.</title>
        <authorList>
            <person name="Motamayor J.C."/>
            <person name="Mockaitis K."/>
            <person name="Schmutz J."/>
            <person name="Haiminen N."/>
            <person name="Iii D.L."/>
            <person name="Cornejo O."/>
            <person name="Findley S.D."/>
            <person name="Zheng P."/>
            <person name="Utro F."/>
            <person name="Royaert S."/>
            <person name="Saski C."/>
            <person name="Jenkins J."/>
            <person name="Podicheti R."/>
            <person name="Zhao M."/>
            <person name="Scheffler B.E."/>
            <person name="Stack J.C."/>
            <person name="Feltus F.A."/>
            <person name="Mustiga G.M."/>
            <person name="Amores F."/>
            <person name="Phillips W."/>
            <person name="Marelli J.P."/>
            <person name="May G.D."/>
            <person name="Shapiro H."/>
            <person name="Ma J."/>
            <person name="Bustamante C.D."/>
            <person name="Schnell R.J."/>
            <person name="Main D."/>
            <person name="Gilbert D."/>
            <person name="Parida L."/>
            <person name="Kuhn D.N."/>
        </authorList>
    </citation>
    <scope>NUCLEOTIDE SEQUENCE [LARGE SCALE GENOMIC DNA]</scope>
    <source>
        <strain evidence="8">cv. Matina 1-6</strain>
    </source>
</reference>
<keyword evidence="8" id="KW-1185">Reference proteome</keyword>
<dbReference type="OMA" id="FMICAKW"/>
<dbReference type="GO" id="GO:0055085">
    <property type="term" value="P:transmembrane transport"/>
    <property type="evidence" value="ECO:0000318"/>
    <property type="project" value="GO_Central"/>
</dbReference>
<dbReference type="SUPFAM" id="SSF103473">
    <property type="entry name" value="MFS general substrate transporter"/>
    <property type="match status" value="1"/>
</dbReference>
<evidence type="ECO:0000256" key="2">
    <source>
        <dbReference type="ARBA" id="ARBA00005982"/>
    </source>
</evidence>
<accession>A0A061EEJ1</accession>
<organism evidence="7 8">
    <name type="scientific">Theobroma cacao</name>
    <name type="common">Cacao</name>
    <name type="synonym">Cocoa</name>
    <dbReference type="NCBI Taxonomy" id="3641"/>
    <lineage>
        <taxon>Eukaryota</taxon>
        <taxon>Viridiplantae</taxon>
        <taxon>Streptophyta</taxon>
        <taxon>Embryophyta</taxon>
        <taxon>Tracheophyta</taxon>
        <taxon>Spermatophyta</taxon>
        <taxon>Magnoliopsida</taxon>
        <taxon>eudicotyledons</taxon>
        <taxon>Gunneridae</taxon>
        <taxon>Pentapetalae</taxon>
        <taxon>rosids</taxon>
        <taxon>malvids</taxon>
        <taxon>Malvales</taxon>
        <taxon>Malvaceae</taxon>
        <taxon>Byttnerioideae</taxon>
        <taxon>Theobroma</taxon>
    </lineage>
</organism>
<gene>
    <name evidence="7" type="ORF">TCM_018337</name>
</gene>
<evidence type="ECO:0000313" key="8">
    <source>
        <dbReference type="Proteomes" id="UP000026915"/>
    </source>
</evidence>
<dbReference type="Gramene" id="EOY03356">
    <property type="protein sequence ID" value="EOY03356"/>
    <property type="gene ID" value="TCM_018337"/>
</dbReference>
<keyword evidence="3 6" id="KW-0812">Transmembrane</keyword>
<sequence length="593" mass="65258">MENKEDKASKLCDDHKTEGIKYRGIRAMPFIIGNETFEKIGTLGTISNLLVYLTTVFNMKSITAATTINIFQGTSNMAPLLGAFLSDTYFGRYKTLAFASIASFLGMAVLTLTAAIYKLHPPKCSTSDIGTCVGPTTGQLAFLVSGFGFLVIGAGGIRPCNLAFGADQFDPATESGQKGINSFFNWYYFTFTFGVLVSVTVVVYVQSSVSWAIGLGIPAGLMVLSCILFFMGSRIYVKVKPEGSPLARVAQVLVAATKKRHLQLPDDEPRQLSLFNYMPDDSINSKLPHTDQFRFLDKSAILTPEDQINSDGSAANAWKLCSIQQVEEVKCLARVIPVWASSIIFLTSLVQQNTYVVFQVLQSDRGLGSGGFKVPAASYTVFQMLSLTLWIPLYDRVLVPSLRRLTGKQGGITLLQRMGIGIIFSLITMLLSGLVEKQRRNLALTRPTLGIAPKGGAISSMSGWWLVPQLFLTGICEGFNCIGQIEFYYKQFPENMRSIAGSFFFLGLAGSSYLSGFLVSIVHHITSRTEAGDWLPEDLNKGKLDYFYYLIAALGFINFVYFLVCAKWYKYKAVDETIELSATGEKQTEKLIV</sequence>
<feature type="transmembrane region" description="Helical" evidence="6">
    <location>
        <begin position="211"/>
        <end position="231"/>
    </location>
</feature>
<dbReference type="GO" id="GO:0005886">
    <property type="term" value="C:plasma membrane"/>
    <property type="evidence" value="ECO:0000318"/>
    <property type="project" value="GO_Central"/>
</dbReference>
<dbReference type="Gene3D" id="1.20.1250.20">
    <property type="entry name" value="MFS general substrate transporter like domains"/>
    <property type="match status" value="1"/>
</dbReference>
<dbReference type="Pfam" id="PF00854">
    <property type="entry name" value="PTR2"/>
    <property type="match status" value="1"/>
</dbReference>
<feature type="transmembrane region" description="Helical" evidence="6">
    <location>
        <begin position="414"/>
        <end position="435"/>
    </location>
</feature>
<feature type="transmembrane region" description="Helical" evidence="6">
    <location>
        <begin position="96"/>
        <end position="117"/>
    </location>
</feature>
<evidence type="ECO:0000256" key="5">
    <source>
        <dbReference type="ARBA" id="ARBA00023136"/>
    </source>
</evidence>
<evidence type="ECO:0000256" key="1">
    <source>
        <dbReference type="ARBA" id="ARBA00004141"/>
    </source>
</evidence>
<keyword evidence="4 6" id="KW-1133">Transmembrane helix</keyword>
<protein>
    <submittedName>
        <fullName evidence="7">Major facilitator superfamily protein</fullName>
    </submittedName>
</protein>
<dbReference type="AlphaFoldDB" id="A0A061EEJ1"/>
<evidence type="ECO:0000313" key="7">
    <source>
        <dbReference type="EMBL" id="EOY03356.1"/>
    </source>
</evidence>
<evidence type="ECO:0000256" key="3">
    <source>
        <dbReference type="ARBA" id="ARBA00022692"/>
    </source>
</evidence>
<dbReference type="GO" id="GO:0022857">
    <property type="term" value="F:transmembrane transporter activity"/>
    <property type="evidence" value="ECO:0000318"/>
    <property type="project" value="GO_Central"/>
</dbReference>
<comment type="subcellular location">
    <subcellularLocation>
        <location evidence="1">Membrane</location>
        <topology evidence="1">Multi-pass membrane protein</topology>
    </subcellularLocation>
</comment>